<feature type="domain" description="Glycosyltransferase 2-like" evidence="4">
    <location>
        <begin position="5"/>
        <end position="124"/>
    </location>
</feature>
<evidence type="ECO:0000256" key="2">
    <source>
        <dbReference type="ARBA" id="ARBA00022803"/>
    </source>
</evidence>
<dbReference type="PROSITE" id="PS50005">
    <property type="entry name" value="TPR"/>
    <property type="match status" value="1"/>
</dbReference>
<gene>
    <name evidence="5" type="ORF">BC351_31770</name>
</gene>
<keyword evidence="6" id="KW-1185">Reference proteome</keyword>
<dbReference type="PROSITE" id="PS50293">
    <property type="entry name" value="TPR_REGION"/>
    <property type="match status" value="1"/>
</dbReference>
<protein>
    <recommendedName>
        <fullName evidence="4">Glycosyltransferase 2-like domain-containing protein</fullName>
    </recommendedName>
</protein>
<dbReference type="Proteomes" id="UP000190626">
    <property type="component" value="Unassembled WGS sequence"/>
</dbReference>
<dbReference type="STRING" id="1469647.BC351_31770"/>
<dbReference type="InterPro" id="IPR011990">
    <property type="entry name" value="TPR-like_helical_dom_sf"/>
</dbReference>
<keyword evidence="2 3" id="KW-0802">TPR repeat</keyword>
<sequence length="611" mass="70019">MLFLSLCMIVKDEAKHLDKCLQSVSNCADEIIIVDTGSTDNTREIAGRYTPHVIDFAWKQDFAAARNASILPAKGKWILYLDADEFINPEFATDLLHFLERLPSNVPTGVIVPIYNYVGELNSGKISESKAIRIFSNNRHIHFVRPIHEQLLCTQGDLQEVECSFPIYHTGYLKEVIEAKDKSSRNMAIFNLMSRQGNLSCYDWFTLGNEHTVQGQYQKALECYEQAHQPSEMQKSWLPLCIGNMINCCINLEKYFEACQHIMTAQKTWPDACDFYWLQGYLLARLGLDSYAIEALRTCIRLGDNSEQLESNKVLISPNNASSLPLQQLSVLHIRNFSFQEAVATLSKLLYVTPNNKTVLKHLLQILHSFGELDGMESLLRSFYPFPQPYQLIMILELCIELGSKSLSTSYLNICTEQHVELPARLGLQFAILHEDAQLFGKLKQNQPSAELDIDIAYMSFLLWEESLLEVDKQAHDIDWLAQIYMKFFYAEQFDCCDRLVEKFNSPSLLNVLGNNFFNNRQYELAMDYYSTLLNQNALTAEGYENVGRLYIAQGDVAEGIDYIRKAIELNPMNITLYTYLLQHLTEASEQENLKLTIVDKYPGLNHFPLL</sequence>
<proteinExistence type="predicted"/>
<dbReference type="Gene3D" id="3.90.550.10">
    <property type="entry name" value="Spore Coat Polysaccharide Biosynthesis Protein SpsA, Chain A"/>
    <property type="match status" value="1"/>
</dbReference>
<name>A0A1V4HGB5_9BACL</name>
<dbReference type="PANTHER" id="PTHR43630:SF2">
    <property type="entry name" value="GLYCOSYLTRANSFERASE"/>
    <property type="match status" value="1"/>
</dbReference>
<dbReference type="Pfam" id="PF00535">
    <property type="entry name" value="Glycos_transf_2"/>
    <property type="match status" value="1"/>
</dbReference>
<organism evidence="5 6">
    <name type="scientific">Paenibacillus ferrarius</name>
    <dbReference type="NCBI Taxonomy" id="1469647"/>
    <lineage>
        <taxon>Bacteria</taxon>
        <taxon>Bacillati</taxon>
        <taxon>Bacillota</taxon>
        <taxon>Bacilli</taxon>
        <taxon>Bacillales</taxon>
        <taxon>Paenibacillaceae</taxon>
        <taxon>Paenibacillus</taxon>
    </lineage>
</organism>
<dbReference type="InterPro" id="IPR019734">
    <property type="entry name" value="TPR_rpt"/>
</dbReference>
<dbReference type="Gene3D" id="1.25.40.10">
    <property type="entry name" value="Tetratricopeptide repeat domain"/>
    <property type="match status" value="2"/>
</dbReference>
<dbReference type="SUPFAM" id="SSF53448">
    <property type="entry name" value="Nucleotide-diphospho-sugar transferases"/>
    <property type="match status" value="1"/>
</dbReference>
<dbReference type="InterPro" id="IPR013105">
    <property type="entry name" value="TPR_2"/>
</dbReference>
<keyword evidence="1" id="KW-0677">Repeat</keyword>
<accession>A0A1V4HGB5</accession>
<dbReference type="Pfam" id="PF07719">
    <property type="entry name" value="TPR_2"/>
    <property type="match status" value="2"/>
</dbReference>
<dbReference type="AlphaFoldDB" id="A0A1V4HGB5"/>
<evidence type="ECO:0000256" key="3">
    <source>
        <dbReference type="PROSITE-ProRule" id="PRU00339"/>
    </source>
</evidence>
<dbReference type="InterPro" id="IPR001173">
    <property type="entry name" value="Glyco_trans_2-like"/>
</dbReference>
<dbReference type="EMBL" id="MBTG01000022">
    <property type="protein sequence ID" value="OPH54558.1"/>
    <property type="molecule type" value="Genomic_DNA"/>
</dbReference>
<dbReference type="SMART" id="SM00028">
    <property type="entry name" value="TPR"/>
    <property type="match status" value="6"/>
</dbReference>
<feature type="repeat" description="TPR" evidence="3">
    <location>
        <begin position="541"/>
        <end position="574"/>
    </location>
</feature>
<dbReference type="InterPro" id="IPR029044">
    <property type="entry name" value="Nucleotide-diphossugar_trans"/>
</dbReference>
<evidence type="ECO:0000259" key="4">
    <source>
        <dbReference type="Pfam" id="PF00535"/>
    </source>
</evidence>
<dbReference type="RefSeq" id="WP_079415122.1">
    <property type="nucleotide sequence ID" value="NZ_MBTG01000022.1"/>
</dbReference>
<reference evidence="6" key="1">
    <citation type="submission" date="2016-07" db="EMBL/GenBank/DDBJ databases">
        <authorList>
            <person name="Florea S."/>
            <person name="Webb J.S."/>
            <person name="Jaromczyk J."/>
            <person name="Schardl C.L."/>
        </authorList>
    </citation>
    <scope>NUCLEOTIDE SEQUENCE [LARGE SCALE GENOMIC DNA]</scope>
    <source>
        <strain evidence="6">CY1</strain>
    </source>
</reference>
<evidence type="ECO:0000313" key="6">
    <source>
        <dbReference type="Proteomes" id="UP000190626"/>
    </source>
</evidence>
<dbReference type="PANTHER" id="PTHR43630">
    <property type="entry name" value="POLY-BETA-1,6-N-ACETYL-D-GLUCOSAMINE SYNTHASE"/>
    <property type="match status" value="1"/>
</dbReference>
<evidence type="ECO:0000313" key="5">
    <source>
        <dbReference type="EMBL" id="OPH54558.1"/>
    </source>
</evidence>
<dbReference type="CDD" id="cd02511">
    <property type="entry name" value="Beta4Glucosyltransferase"/>
    <property type="match status" value="1"/>
</dbReference>
<comment type="caution">
    <text evidence="5">The sequence shown here is derived from an EMBL/GenBank/DDBJ whole genome shotgun (WGS) entry which is preliminary data.</text>
</comment>
<dbReference type="SUPFAM" id="SSF48452">
    <property type="entry name" value="TPR-like"/>
    <property type="match status" value="2"/>
</dbReference>
<evidence type="ECO:0000256" key="1">
    <source>
        <dbReference type="ARBA" id="ARBA00022737"/>
    </source>
</evidence>